<dbReference type="Proteomes" id="UP001522905">
    <property type="component" value="Unassembled WGS sequence"/>
</dbReference>
<evidence type="ECO:0000313" key="5">
    <source>
        <dbReference type="Proteomes" id="UP001522905"/>
    </source>
</evidence>
<protein>
    <submittedName>
        <fullName evidence="4">ABC transporter ATP-binding protein</fullName>
    </submittedName>
</protein>
<dbReference type="Gene3D" id="3.40.50.300">
    <property type="entry name" value="P-loop containing nucleotide triphosphate hydrolases"/>
    <property type="match status" value="1"/>
</dbReference>
<keyword evidence="1" id="KW-0547">Nucleotide-binding</keyword>
<keyword evidence="5" id="KW-1185">Reference proteome</keyword>
<dbReference type="Pfam" id="PF00005">
    <property type="entry name" value="ABC_tran"/>
    <property type="match status" value="1"/>
</dbReference>
<evidence type="ECO:0000256" key="2">
    <source>
        <dbReference type="ARBA" id="ARBA00022840"/>
    </source>
</evidence>
<dbReference type="EMBL" id="JAJIAO010000001">
    <property type="protein sequence ID" value="MCK8623992.1"/>
    <property type="molecule type" value="Genomic_DNA"/>
</dbReference>
<reference evidence="4 5" key="1">
    <citation type="submission" date="2021-11" db="EMBL/GenBank/DDBJ databases">
        <title>Comparative genomics of bee honey and flower isolates.</title>
        <authorList>
            <person name="Bechtner J.D."/>
            <person name="Gallus M.K."/>
            <person name="Ehrmann M."/>
        </authorList>
    </citation>
    <scope>NUCLEOTIDE SEQUENCE [LARGE SCALE GENOMIC DNA]</scope>
    <source>
        <strain evidence="4 5">M161</strain>
    </source>
</reference>
<proteinExistence type="predicted"/>
<name>A0ABT0HZI8_9LACO</name>
<dbReference type="InterPro" id="IPR003439">
    <property type="entry name" value="ABC_transporter-like_ATP-bd"/>
</dbReference>
<comment type="caution">
    <text evidence="4">The sequence shown here is derived from an EMBL/GenBank/DDBJ whole genome shotgun (WGS) entry which is preliminary data.</text>
</comment>
<sequence>MEGIEIKNLVKKFRKDIVLDDISFNIEPEKIYGLLGRNGAGKSTLMNIIADRKFSNHGSVTLDGITIHDNDEQLSRIYLTSEVDVYPDRFKIKDLFSWIADIYKEFDYDLCKKLSSEFKLNEDSKFGNLSTGYNSIVKAIVALCVPADYIFLDEPILGLDAKNRDVFYNALIQTYSDRPRTFVISTHIIEEIANIISDVIVIKDSKVLINDSTENILKSSYEVTGPAAEVDRYTEDLNIIGSESLGKIKSNYIFGDLNDKPIPDTVTISNIDLQKLFVNLTDRE</sequence>
<evidence type="ECO:0000259" key="3">
    <source>
        <dbReference type="PROSITE" id="PS50893"/>
    </source>
</evidence>
<feature type="domain" description="ABC transporter" evidence="3">
    <location>
        <begin position="4"/>
        <end position="229"/>
    </location>
</feature>
<keyword evidence="2 4" id="KW-0067">ATP-binding</keyword>
<dbReference type="RefSeq" id="WP_248601492.1">
    <property type="nucleotide sequence ID" value="NZ_JAJIAO010000001.1"/>
</dbReference>
<dbReference type="GO" id="GO:0005524">
    <property type="term" value="F:ATP binding"/>
    <property type="evidence" value="ECO:0007669"/>
    <property type="project" value="UniProtKB-KW"/>
</dbReference>
<dbReference type="InterPro" id="IPR027417">
    <property type="entry name" value="P-loop_NTPase"/>
</dbReference>
<dbReference type="PANTHER" id="PTHR43158:SF5">
    <property type="entry name" value="ABC TRANSPORTER, ATP-BINDING PROTEIN"/>
    <property type="match status" value="1"/>
</dbReference>
<dbReference type="SMART" id="SM00382">
    <property type="entry name" value="AAA"/>
    <property type="match status" value="1"/>
</dbReference>
<dbReference type="PANTHER" id="PTHR43158">
    <property type="entry name" value="SKFA PEPTIDE EXPORT ATP-BINDING PROTEIN SKFE"/>
    <property type="match status" value="1"/>
</dbReference>
<dbReference type="InterPro" id="IPR003593">
    <property type="entry name" value="AAA+_ATPase"/>
</dbReference>
<gene>
    <name evidence="4" type="ORF">LNP07_00450</name>
</gene>
<dbReference type="SUPFAM" id="SSF52540">
    <property type="entry name" value="P-loop containing nucleoside triphosphate hydrolases"/>
    <property type="match status" value="1"/>
</dbReference>
<dbReference type="PROSITE" id="PS50893">
    <property type="entry name" value="ABC_TRANSPORTER_2"/>
    <property type="match status" value="1"/>
</dbReference>
<organism evidence="4 5">
    <name type="scientific">Apilactobacillus xinyiensis</name>
    <dbReference type="NCBI Taxonomy" id="2841032"/>
    <lineage>
        <taxon>Bacteria</taxon>
        <taxon>Bacillati</taxon>
        <taxon>Bacillota</taxon>
        <taxon>Bacilli</taxon>
        <taxon>Lactobacillales</taxon>
        <taxon>Lactobacillaceae</taxon>
        <taxon>Apilactobacillus</taxon>
    </lineage>
</organism>
<evidence type="ECO:0000313" key="4">
    <source>
        <dbReference type="EMBL" id="MCK8623992.1"/>
    </source>
</evidence>
<evidence type="ECO:0000256" key="1">
    <source>
        <dbReference type="ARBA" id="ARBA00022741"/>
    </source>
</evidence>
<accession>A0ABT0HZI8</accession>